<dbReference type="Gene3D" id="3.40.140.10">
    <property type="entry name" value="Cytidine Deaminase, domain 2"/>
    <property type="match status" value="1"/>
</dbReference>
<evidence type="ECO:0000313" key="18">
    <source>
        <dbReference type="EMBL" id="ORJ63572.1"/>
    </source>
</evidence>
<comment type="pathway">
    <text evidence="3 13">Cofactor biosynthesis; riboflavin biosynthesis; 5-amino-6-(D-ribitylamino)uracil from GTP: step 3/4.</text>
</comment>
<dbReference type="GO" id="GO:0008835">
    <property type="term" value="F:diaminohydroxyphosphoribosylaminopyrimidine deaminase activity"/>
    <property type="evidence" value="ECO:0007669"/>
    <property type="project" value="UniProtKB-EC"/>
</dbReference>
<comment type="function">
    <text evidence="1 13">Converts 2,5-diamino-6-(ribosylamino)-4(3h)-pyrimidinone 5'-phosphate into 5-amino-6-(ribosylamino)-2,4(1h,3h)-pyrimidinedione 5'-phosphate.</text>
</comment>
<dbReference type="InterPro" id="IPR016193">
    <property type="entry name" value="Cytidine_deaminase-like"/>
</dbReference>
<evidence type="ECO:0000256" key="5">
    <source>
        <dbReference type="ARBA" id="ARBA00007417"/>
    </source>
</evidence>
<keyword evidence="10 13" id="KW-0521">NADP</keyword>
<dbReference type="FunFam" id="3.40.140.10:FF:000025">
    <property type="entry name" value="Riboflavin biosynthesis protein RibD"/>
    <property type="match status" value="1"/>
</dbReference>
<comment type="pathway">
    <text evidence="2 13">Cofactor biosynthesis; riboflavin biosynthesis; 5-amino-6-(D-ribitylamino)uracil from GTP: step 2/4.</text>
</comment>
<evidence type="ECO:0000256" key="13">
    <source>
        <dbReference type="PIRNR" id="PIRNR006769"/>
    </source>
</evidence>
<dbReference type="GO" id="GO:0009231">
    <property type="term" value="P:riboflavin biosynthetic process"/>
    <property type="evidence" value="ECO:0007669"/>
    <property type="project" value="UniProtKB-UniPathway"/>
</dbReference>
<dbReference type="UniPathway" id="UPA00275">
    <property type="reaction ID" value="UER00401"/>
</dbReference>
<comment type="catalytic activity">
    <reaction evidence="13">
        <text>5-amino-6-(5-phospho-D-ribitylamino)uracil + NADP(+) = 5-amino-6-(5-phospho-D-ribosylamino)uracil + NADPH + H(+)</text>
        <dbReference type="Rhea" id="RHEA:17845"/>
        <dbReference type="ChEBI" id="CHEBI:15378"/>
        <dbReference type="ChEBI" id="CHEBI:57783"/>
        <dbReference type="ChEBI" id="CHEBI:58349"/>
        <dbReference type="ChEBI" id="CHEBI:58421"/>
        <dbReference type="ChEBI" id="CHEBI:58453"/>
        <dbReference type="EC" id="1.1.1.193"/>
    </reaction>
</comment>
<dbReference type="STRING" id="1969733.B5V00_01510"/>
<keyword evidence="9 13" id="KW-0862">Zinc</keyword>
<dbReference type="InterPro" id="IPR011549">
    <property type="entry name" value="RibD_C"/>
</dbReference>
<comment type="catalytic activity">
    <reaction evidence="13">
        <text>2,5-diamino-6-hydroxy-4-(5-phosphoribosylamino)-pyrimidine + H2O + H(+) = 5-amino-6-(5-phospho-D-ribosylamino)uracil + NH4(+)</text>
        <dbReference type="Rhea" id="RHEA:21868"/>
        <dbReference type="ChEBI" id="CHEBI:15377"/>
        <dbReference type="ChEBI" id="CHEBI:15378"/>
        <dbReference type="ChEBI" id="CHEBI:28938"/>
        <dbReference type="ChEBI" id="CHEBI:58453"/>
        <dbReference type="ChEBI" id="CHEBI:58614"/>
        <dbReference type="EC" id="3.5.4.26"/>
    </reaction>
</comment>
<accession>A0A1X0YEP4</accession>
<comment type="similarity">
    <text evidence="4 13">In the N-terminal section; belongs to the cytidine and deoxycytidylate deaminase family.</text>
</comment>
<dbReference type="InterPro" id="IPR024072">
    <property type="entry name" value="DHFR-like_dom_sf"/>
</dbReference>
<evidence type="ECO:0000259" key="17">
    <source>
        <dbReference type="PROSITE" id="PS51747"/>
    </source>
</evidence>
<keyword evidence="19" id="KW-1185">Reference proteome</keyword>
<feature type="binding site" evidence="16">
    <location>
        <position position="51"/>
    </location>
    <ligand>
        <name>Zn(2+)</name>
        <dbReference type="ChEBI" id="CHEBI:29105"/>
        <note>catalytic</note>
    </ligand>
</feature>
<evidence type="ECO:0000256" key="7">
    <source>
        <dbReference type="ARBA" id="ARBA00022723"/>
    </source>
</evidence>
<dbReference type="GO" id="GO:0008703">
    <property type="term" value="F:5-amino-6-(5-phosphoribosylamino)uracil reductase activity"/>
    <property type="evidence" value="ECO:0007669"/>
    <property type="project" value="UniProtKB-EC"/>
</dbReference>
<keyword evidence="11 13" id="KW-0560">Oxidoreductase</keyword>
<feature type="domain" description="CMP/dCMP-type deaminase" evidence="17">
    <location>
        <begin position="2"/>
        <end position="124"/>
    </location>
</feature>
<dbReference type="PROSITE" id="PS00903">
    <property type="entry name" value="CYT_DCMP_DEAMINASES_1"/>
    <property type="match status" value="1"/>
</dbReference>
<dbReference type="InterPro" id="IPR050765">
    <property type="entry name" value="Riboflavin_Biosynth_HTPR"/>
</dbReference>
<evidence type="ECO:0000256" key="10">
    <source>
        <dbReference type="ARBA" id="ARBA00022857"/>
    </source>
</evidence>
<dbReference type="NCBIfam" id="TIGR00227">
    <property type="entry name" value="ribD_Cterm"/>
    <property type="match status" value="1"/>
</dbReference>
<dbReference type="SUPFAM" id="SSF53927">
    <property type="entry name" value="Cytidine deaminase-like"/>
    <property type="match status" value="1"/>
</dbReference>
<dbReference type="Pfam" id="PF01872">
    <property type="entry name" value="RibD_C"/>
    <property type="match status" value="1"/>
</dbReference>
<evidence type="ECO:0000256" key="1">
    <source>
        <dbReference type="ARBA" id="ARBA00002151"/>
    </source>
</evidence>
<evidence type="ECO:0000256" key="12">
    <source>
        <dbReference type="ARBA" id="ARBA00023268"/>
    </source>
</evidence>
<evidence type="ECO:0000256" key="4">
    <source>
        <dbReference type="ARBA" id="ARBA00005259"/>
    </source>
</evidence>
<dbReference type="AlphaFoldDB" id="A0A1X0YEP4"/>
<organism evidence="18 19">
    <name type="scientific">Geothermobacter hydrogeniphilus</name>
    <dbReference type="NCBI Taxonomy" id="1969733"/>
    <lineage>
        <taxon>Bacteria</taxon>
        <taxon>Pseudomonadati</taxon>
        <taxon>Thermodesulfobacteriota</taxon>
        <taxon>Desulfuromonadia</taxon>
        <taxon>Desulfuromonadales</taxon>
        <taxon>Geothermobacteraceae</taxon>
        <taxon>Geothermobacter</taxon>
    </lineage>
</organism>
<dbReference type="Proteomes" id="UP000193136">
    <property type="component" value="Unassembled WGS sequence"/>
</dbReference>
<evidence type="ECO:0000256" key="8">
    <source>
        <dbReference type="ARBA" id="ARBA00022801"/>
    </source>
</evidence>
<feature type="binding site" evidence="15">
    <location>
        <position position="171"/>
    </location>
    <ligand>
        <name>NADP(+)</name>
        <dbReference type="ChEBI" id="CHEBI:58349"/>
    </ligand>
</feature>
<feature type="binding site" evidence="15">
    <location>
        <position position="297"/>
    </location>
    <ligand>
        <name>substrate</name>
    </ligand>
</feature>
<feature type="binding site" evidence="15">
    <location>
        <position position="197"/>
    </location>
    <ligand>
        <name>NADP(+)</name>
        <dbReference type="ChEBI" id="CHEBI:58349"/>
    </ligand>
</feature>
<dbReference type="EC" id="1.1.1.193" evidence="13"/>
<dbReference type="OrthoDB" id="9800865at2"/>
<dbReference type="InterPro" id="IPR002125">
    <property type="entry name" value="CMP_dCMP_dom"/>
</dbReference>
<reference evidence="18 19" key="1">
    <citation type="submission" date="2017-03" db="EMBL/GenBank/DDBJ databases">
        <title>Genome sequence of Geothermobacter sp. EPR-M, Deep-Sea Iron Reducer.</title>
        <authorList>
            <person name="Tully B."/>
            <person name="Savalia P."/>
            <person name="Abuyen K."/>
            <person name="Baughan C."/>
            <person name="Romero E."/>
            <person name="Ronkowski C."/>
            <person name="Torres B."/>
            <person name="Tremblay J."/>
            <person name="Trujillo A."/>
            <person name="Tyler M."/>
            <person name="Perez-Rodriguez I."/>
            <person name="Amend J."/>
        </authorList>
    </citation>
    <scope>NUCLEOTIDE SEQUENCE [LARGE SCALE GENOMIC DNA]</scope>
    <source>
        <strain evidence="18 19">EPR-M</strain>
    </source>
</reference>
<dbReference type="InterPro" id="IPR016192">
    <property type="entry name" value="APOBEC/CMP_deaminase_Zn-bd"/>
</dbReference>
<comment type="similarity">
    <text evidence="5 13">In the C-terminal section; belongs to the HTP reductase family.</text>
</comment>
<evidence type="ECO:0000256" key="3">
    <source>
        <dbReference type="ARBA" id="ARBA00004910"/>
    </source>
</evidence>
<keyword evidence="12" id="KW-0511">Multifunctional enzyme</keyword>
<dbReference type="PANTHER" id="PTHR38011">
    <property type="entry name" value="DIHYDROFOLATE REDUCTASE FAMILY PROTEIN (AFU_ORTHOLOGUE AFUA_8G06820)"/>
    <property type="match status" value="1"/>
</dbReference>
<dbReference type="GO" id="GO:0008270">
    <property type="term" value="F:zinc ion binding"/>
    <property type="evidence" value="ECO:0007669"/>
    <property type="project" value="InterPro"/>
</dbReference>
<comment type="caution">
    <text evidence="18">The sequence shown here is derived from an EMBL/GenBank/DDBJ whole genome shotgun (WGS) entry which is preliminary data.</text>
</comment>
<dbReference type="InterPro" id="IPR002734">
    <property type="entry name" value="RibDG_C"/>
</dbReference>
<dbReference type="EMBL" id="NAAD01000001">
    <property type="protein sequence ID" value="ORJ63572.1"/>
    <property type="molecule type" value="Genomic_DNA"/>
</dbReference>
<gene>
    <name evidence="18" type="ORF">B5V00_01510</name>
</gene>
<comment type="cofactor">
    <cofactor evidence="13 16">
        <name>Zn(2+)</name>
        <dbReference type="ChEBI" id="CHEBI:29105"/>
    </cofactor>
    <text evidence="13 16">Binds 1 zinc ion.</text>
</comment>
<dbReference type="EC" id="3.5.4.26" evidence="13"/>
<evidence type="ECO:0000256" key="14">
    <source>
        <dbReference type="PIRSR" id="PIRSR006769-1"/>
    </source>
</evidence>
<evidence type="ECO:0000256" key="16">
    <source>
        <dbReference type="PIRSR" id="PIRSR006769-3"/>
    </source>
</evidence>
<dbReference type="PANTHER" id="PTHR38011:SF7">
    <property type="entry name" value="2,5-DIAMINO-6-RIBOSYLAMINO-4(3H)-PYRIMIDINONE 5'-PHOSPHATE REDUCTASE"/>
    <property type="match status" value="1"/>
</dbReference>
<evidence type="ECO:0000256" key="9">
    <source>
        <dbReference type="ARBA" id="ARBA00022833"/>
    </source>
</evidence>
<evidence type="ECO:0000256" key="11">
    <source>
        <dbReference type="ARBA" id="ARBA00023002"/>
    </source>
</evidence>
<feature type="active site" description="Proton donor" evidence="14">
    <location>
        <position position="53"/>
    </location>
</feature>
<dbReference type="PROSITE" id="PS51747">
    <property type="entry name" value="CYT_DCMP_DEAMINASES_2"/>
    <property type="match status" value="1"/>
</dbReference>
<evidence type="ECO:0000256" key="15">
    <source>
        <dbReference type="PIRSR" id="PIRSR006769-2"/>
    </source>
</evidence>
<dbReference type="Gene3D" id="3.40.430.10">
    <property type="entry name" value="Dihydrofolate Reductase, subunit A"/>
    <property type="match status" value="1"/>
</dbReference>
<feature type="binding site" evidence="15">
    <location>
        <position position="208"/>
    </location>
    <ligand>
        <name>substrate</name>
    </ligand>
</feature>
<feature type="binding site" evidence="15">
    <location>
        <position position="169"/>
    </location>
    <ligand>
        <name>NADP(+)</name>
        <dbReference type="ChEBI" id="CHEBI:58349"/>
    </ligand>
</feature>
<feature type="binding site" evidence="15">
    <location>
        <position position="155"/>
    </location>
    <ligand>
        <name>NADP(+)</name>
        <dbReference type="ChEBI" id="CHEBI:58349"/>
    </ligand>
</feature>
<feature type="binding site" evidence="16">
    <location>
        <position position="76"/>
    </location>
    <ligand>
        <name>Zn(2+)</name>
        <dbReference type="ChEBI" id="CHEBI:29105"/>
        <note>catalytic</note>
    </ligand>
</feature>
<dbReference type="RefSeq" id="WP_085008801.1">
    <property type="nucleotide sequence ID" value="NZ_NAAD01000001.1"/>
</dbReference>
<dbReference type="SUPFAM" id="SSF53597">
    <property type="entry name" value="Dihydrofolate reductase-like"/>
    <property type="match status" value="1"/>
</dbReference>
<protein>
    <recommendedName>
        <fullName evidence="13">Riboflavin biosynthesis protein RibD</fullName>
    </recommendedName>
    <domain>
        <recommendedName>
            <fullName evidence="13">Diaminohydroxyphosphoribosylaminopyrimidine deaminase</fullName>
            <shortName evidence="13">DRAP deaminase</shortName>
            <ecNumber evidence="13">3.5.4.26</ecNumber>
        </recommendedName>
        <alternativeName>
            <fullName evidence="13">Riboflavin-specific deaminase</fullName>
        </alternativeName>
    </domain>
    <domain>
        <recommendedName>
            <fullName evidence="13">5-amino-6-(5-phosphoribosylamino)uracil reductase</fullName>
            <ecNumber evidence="13">1.1.1.193</ecNumber>
        </recommendedName>
        <alternativeName>
            <fullName evidence="13">HTP reductase</fullName>
        </alternativeName>
    </domain>
</protein>
<evidence type="ECO:0000256" key="2">
    <source>
        <dbReference type="ARBA" id="ARBA00004882"/>
    </source>
</evidence>
<sequence length="371" mass="39170">MNTPEDYMRRALALAGKGEGRTRPNPPVGAVIVKYGRIVGEGFHPAAGSPHAEIFALRQAGEQACGADVYVTLEPCSHTGRTGPCAEALIRSGVKKVWIGTGDPNPRVDGRGVALLRAAGIEVECGLLGDDCRWLIAPFSMLMSTGRPLVTLKAAVTLDGKTATCQGESQWISGEQSRADVHRLRDRVDAIMVGVGTVLRDNPRLTTRLSGGGGHDPLRVVVDSRLRTPDEAAVINHSSDSGVVIATTPQADSDRVRALENAGARVLVCNEIEGQGVDLQDLLRQLGKMDIMHLLLEGGAILNQGAFNADIIDRVRLYVAPMLFGGSDGKGIFSGHGIGQLAAARRLGPLKVSGMGDDLLVEGEVLRCSPA</sequence>
<dbReference type="GO" id="GO:0050661">
    <property type="term" value="F:NADP binding"/>
    <property type="evidence" value="ECO:0007669"/>
    <property type="project" value="InterPro"/>
</dbReference>
<proteinExistence type="inferred from homology"/>
<feature type="binding site" evidence="15">
    <location>
        <position position="185"/>
    </location>
    <ligand>
        <name>substrate</name>
    </ligand>
</feature>
<dbReference type="PIRSF" id="PIRSF006769">
    <property type="entry name" value="RibD"/>
    <property type="match status" value="1"/>
</dbReference>
<dbReference type="InterPro" id="IPR004794">
    <property type="entry name" value="Eubact_RibD"/>
</dbReference>
<dbReference type="CDD" id="cd01284">
    <property type="entry name" value="Riboflavin_deaminase-reductase"/>
    <property type="match status" value="1"/>
</dbReference>
<keyword evidence="7 13" id="KW-0479">Metal-binding</keyword>
<feature type="binding site" evidence="15">
    <location>
        <position position="201"/>
    </location>
    <ligand>
        <name>NADP(+)</name>
        <dbReference type="ChEBI" id="CHEBI:58349"/>
    </ligand>
</feature>
<keyword evidence="8 13" id="KW-0378">Hydrolase</keyword>
<feature type="binding site" evidence="15">
    <location>
        <position position="205"/>
    </location>
    <ligand>
        <name>substrate</name>
    </ligand>
</feature>
<feature type="binding site" evidence="16">
    <location>
        <position position="85"/>
    </location>
    <ligand>
        <name>Zn(2+)</name>
        <dbReference type="ChEBI" id="CHEBI:29105"/>
        <note>catalytic</note>
    </ligand>
</feature>
<feature type="binding site" evidence="15">
    <location>
        <position position="224"/>
    </location>
    <ligand>
        <name>NADP(+)</name>
        <dbReference type="ChEBI" id="CHEBI:58349"/>
    </ligand>
</feature>
<dbReference type="NCBIfam" id="TIGR00326">
    <property type="entry name" value="eubact_ribD"/>
    <property type="match status" value="1"/>
</dbReference>
<keyword evidence="6 13" id="KW-0686">Riboflavin biosynthesis</keyword>
<dbReference type="Pfam" id="PF00383">
    <property type="entry name" value="dCMP_cyt_deam_1"/>
    <property type="match status" value="1"/>
</dbReference>
<name>A0A1X0YEP4_9BACT</name>
<evidence type="ECO:0000256" key="6">
    <source>
        <dbReference type="ARBA" id="ARBA00022619"/>
    </source>
</evidence>
<evidence type="ECO:0000313" key="19">
    <source>
        <dbReference type="Proteomes" id="UP000193136"/>
    </source>
</evidence>
<feature type="binding site" evidence="15">
    <location>
        <begin position="299"/>
        <end position="305"/>
    </location>
    <ligand>
        <name>NADP(+)</name>
        <dbReference type="ChEBI" id="CHEBI:58349"/>
    </ligand>
</feature>